<sequence length="265" mass="28341">MKRSRFLFLRTLMGVTALTGCGGVGSKDAARPDQDYLNAMEVGRDSFGLTHADQAKTQFENAYSRALLRDDVLAIRDAGYNLAVANLAMGDAKATLDTVGRVHGDMTLRGDAPSPALDLVAVAAYCRLGQNAQAIDLAHRISTDDPALMERRAFLMGIAADGVGDTGLLATSLNVLPVSPRPPRLEQADRAELTSRLALRQGHYDQAESEAIKAIDLRRDMQDYRGMARALDGAARAAQAAGRSGQAAAYHQRAAESRAQVSDKS</sequence>
<dbReference type="EMBL" id="CBLX010000013">
    <property type="protein sequence ID" value="CDG39902.1"/>
    <property type="molecule type" value="Genomic_DNA"/>
</dbReference>
<reference evidence="1 2" key="2">
    <citation type="journal article" date="2014" name="PLoS ONE">
        <title>Evolution of mitochondria reconstructed from the energy metabolism of living bacteria.</title>
        <authorList>
            <person name="Degli Esposti M."/>
            <person name="Chouaia B."/>
            <person name="Comandatore F."/>
            <person name="Crotti E."/>
            <person name="Sassera D."/>
            <person name="Lievens P.M."/>
            <person name="Daffonchio D."/>
            <person name="Bandi C."/>
        </authorList>
    </citation>
    <scope>NUCLEOTIDE SEQUENCE [LARGE SCALE GENOMIC DNA]</scope>
    <source>
        <strain evidence="1 2">SF2.1</strain>
    </source>
</reference>
<comment type="caution">
    <text evidence="1">The sequence shown here is derived from an EMBL/GenBank/DDBJ whole genome shotgun (WGS) entry which is preliminary data.</text>
</comment>
<dbReference type="Gene3D" id="1.25.40.10">
    <property type="entry name" value="Tetratricopeptide repeat domain"/>
    <property type="match status" value="1"/>
</dbReference>
<evidence type="ECO:0000313" key="2">
    <source>
        <dbReference type="Proteomes" id="UP000027583"/>
    </source>
</evidence>
<dbReference type="SUPFAM" id="SSF48452">
    <property type="entry name" value="TPR-like"/>
    <property type="match status" value="1"/>
</dbReference>
<evidence type="ECO:0000313" key="1">
    <source>
        <dbReference type="EMBL" id="CDG39902.1"/>
    </source>
</evidence>
<gene>
    <name evidence="1" type="ORF">ASAP_1857</name>
</gene>
<accession>A0A060QL03</accession>
<dbReference type="PROSITE" id="PS51257">
    <property type="entry name" value="PROKAR_LIPOPROTEIN"/>
    <property type="match status" value="1"/>
</dbReference>
<proteinExistence type="predicted"/>
<dbReference type="AlphaFoldDB" id="A0A060QL03"/>
<organism evidence="1 2">
    <name type="scientific">Asaia bogorensis</name>
    <dbReference type="NCBI Taxonomy" id="91915"/>
    <lineage>
        <taxon>Bacteria</taxon>
        <taxon>Pseudomonadati</taxon>
        <taxon>Pseudomonadota</taxon>
        <taxon>Alphaproteobacteria</taxon>
        <taxon>Acetobacterales</taxon>
        <taxon>Acetobacteraceae</taxon>
        <taxon>Asaia</taxon>
    </lineage>
</organism>
<dbReference type="Proteomes" id="UP000027583">
    <property type="component" value="Unassembled WGS sequence"/>
</dbReference>
<dbReference type="eggNOG" id="COG0457">
    <property type="taxonomic scope" value="Bacteria"/>
</dbReference>
<name>A0A060QL03_9PROT</name>
<reference evidence="1 2" key="1">
    <citation type="journal article" date="2014" name="Genome Biol. Evol.">
        <title>Acetic acid bacteria genomes reveal functional traits for adaptation to life in insect guts.</title>
        <authorList>
            <person name="Chouaia B."/>
            <person name="Gaiarsa S."/>
            <person name="Crotti E."/>
            <person name="Comandatore F."/>
            <person name="Degli Esposti M."/>
            <person name="Ricci I."/>
            <person name="Alma A."/>
            <person name="Favia G."/>
            <person name="Bandi C."/>
            <person name="Daffonchio D."/>
        </authorList>
    </citation>
    <scope>NUCLEOTIDE SEQUENCE [LARGE SCALE GENOMIC DNA]</scope>
    <source>
        <strain evidence="1 2">SF2.1</strain>
    </source>
</reference>
<dbReference type="InterPro" id="IPR011990">
    <property type="entry name" value="TPR-like_helical_dom_sf"/>
</dbReference>
<protein>
    <submittedName>
        <fullName evidence="1">Uncharacterized protein</fullName>
    </submittedName>
</protein>
<dbReference type="RefSeq" id="WP_023978104.1">
    <property type="nucleotide sequence ID" value="NZ_CBLX010000013.1"/>
</dbReference>